<proteinExistence type="predicted"/>
<feature type="compositionally biased region" description="Acidic residues" evidence="1">
    <location>
        <begin position="197"/>
        <end position="239"/>
    </location>
</feature>
<keyword evidence="3" id="KW-1185">Reference proteome</keyword>
<feature type="compositionally biased region" description="Basic and acidic residues" evidence="1">
    <location>
        <begin position="503"/>
        <end position="527"/>
    </location>
</feature>
<reference evidence="2" key="1">
    <citation type="submission" date="2013-04" db="EMBL/GenBank/DDBJ databases">
        <authorList>
            <person name="Qu J."/>
            <person name="Murali S.C."/>
            <person name="Bandaranaike D."/>
            <person name="Bellair M."/>
            <person name="Blankenburg K."/>
            <person name="Chao H."/>
            <person name="Dinh H."/>
            <person name="Doddapaneni H."/>
            <person name="Downs B."/>
            <person name="Dugan-Rocha S."/>
            <person name="Elkadiri S."/>
            <person name="Gnanaolivu R.D."/>
            <person name="Hernandez B."/>
            <person name="Javaid M."/>
            <person name="Jayaseelan J.C."/>
            <person name="Lee S."/>
            <person name="Li M."/>
            <person name="Ming W."/>
            <person name="Munidasa M."/>
            <person name="Muniz J."/>
            <person name="Nguyen L."/>
            <person name="Ongeri F."/>
            <person name="Osuji N."/>
            <person name="Pu L.-L."/>
            <person name="Puazo M."/>
            <person name="Qu C."/>
            <person name="Quiroz J."/>
            <person name="Raj R."/>
            <person name="Weissenberger G."/>
            <person name="Xin Y."/>
            <person name="Zou X."/>
            <person name="Han Y."/>
            <person name="Richards S."/>
            <person name="Worley K."/>
            <person name="Muzny D."/>
            <person name="Gibbs R."/>
        </authorList>
    </citation>
    <scope>NUCLEOTIDE SEQUENCE</scope>
    <source>
        <strain evidence="2">Sampled in the wild</strain>
    </source>
</reference>
<gene>
    <name evidence="2" type="ORF">J437_LFUL002355</name>
</gene>
<name>A0A8K0K764_LADFU</name>
<reference evidence="2" key="2">
    <citation type="submission" date="2017-10" db="EMBL/GenBank/DDBJ databases">
        <title>Ladona fulva Genome sequencing and assembly.</title>
        <authorList>
            <person name="Murali S."/>
            <person name="Richards S."/>
            <person name="Bandaranaike D."/>
            <person name="Bellair M."/>
            <person name="Blankenburg K."/>
            <person name="Chao H."/>
            <person name="Dinh H."/>
            <person name="Doddapaneni H."/>
            <person name="Dugan-Rocha S."/>
            <person name="Elkadiri S."/>
            <person name="Gnanaolivu R."/>
            <person name="Hernandez B."/>
            <person name="Skinner E."/>
            <person name="Javaid M."/>
            <person name="Lee S."/>
            <person name="Li M."/>
            <person name="Ming W."/>
            <person name="Munidasa M."/>
            <person name="Muniz J."/>
            <person name="Nguyen L."/>
            <person name="Hughes D."/>
            <person name="Osuji N."/>
            <person name="Pu L.-L."/>
            <person name="Puazo M."/>
            <person name="Qu C."/>
            <person name="Quiroz J."/>
            <person name="Raj R."/>
            <person name="Weissenberger G."/>
            <person name="Xin Y."/>
            <person name="Zou X."/>
            <person name="Han Y."/>
            <person name="Worley K."/>
            <person name="Muzny D."/>
            <person name="Gibbs R."/>
        </authorList>
    </citation>
    <scope>NUCLEOTIDE SEQUENCE</scope>
    <source>
        <strain evidence="2">Sampled in the wild</strain>
    </source>
</reference>
<dbReference type="EMBL" id="KZ308437">
    <property type="protein sequence ID" value="KAG8229630.1"/>
    <property type="molecule type" value="Genomic_DNA"/>
</dbReference>
<dbReference type="InterPro" id="IPR026811">
    <property type="entry name" value="CIZ1"/>
</dbReference>
<feature type="region of interest" description="Disordered" evidence="1">
    <location>
        <begin position="489"/>
        <end position="527"/>
    </location>
</feature>
<sequence>MSKCTFYLQETSGYSGREHGHHRSPEESPRKRMKTDHGYMQASSSRRSHEGSYSEYNRYSFSEDKGYGEERRSYRDDRRSYREHSHGDHGGYGSRDEYSHRKERLEADRGESSVMEGRHPPLRGSYRGRSSERGRLRRVLRGVPRVVIVRRADGMVLKRRSIVDHPYSVRKRIISARSQEYLKKLRNQKFRRLREAEGEEVDEEKEEELISDDEDKEEENWDELEKAEDDDFDDFDEGVEEVKSVKEDKEETEKEESSKKKEEETEEKPKEAEGEEEEGNKETKKPETEKPEKTSVQVTIKHDSDSRAVNEDELAELLPKNFIRLHCPHCNVRCITFRSRKEHANTMRRLALKHKLYLERMRTQQRINQRKEEERDEELGVLPMLTTYCQYCQVRYRISRKKHQESNLHRMLMKFLMPFCRVCNVNFQTPMQYENHMCSVLHMQRKWKADQRLLRQKELDLEAEHEAGSGLDGEDKDLDLDNFMIVDSVGDVDETGDEAGESGMKEKTKEKPEKKKKEEEKKKEVRL</sequence>
<feature type="region of interest" description="Disordered" evidence="1">
    <location>
        <begin position="194"/>
        <end position="307"/>
    </location>
</feature>
<evidence type="ECO:0000313" key="3">
    <source>
        <dbReference type="Proteomes" id="UP000792457"/>
    </source>
</evidence>
<organism evidence="2 3">
    <name type="scientific">Ladona fulva</name>
    <name type="common">Scarce chaser dragonfly</name>
    <name type="synonym">Libellula fulva</name>
    <dbReference type="NCBI Taxonomy" id="123851"/>
    <lineage>
        <taxon>Eukaryota</taxon>
        <taxon>Metazoa</taxon>
        <taxon>Ecdysozoa</taxon>
        <taxon>Arthropoda</taxon>
        <taxon>Hexapoda</taxon>
        <taxon>Insecta</taxon>
        <taxon>Pterygota</taxon>
        <taxon>Palaeoptera</taxon>
        <taxon>Odonata</taxon>
        <taxon>Epiprocta</taxon>
        <taxon>Anisoptera</taxon>
        <taxon>Libelluloidea</taxon>
        <taxon>Libellulidae</taxon>
        <taxon>Ladona</taxon>
    </lineage>
</organism>
<dbReference type="PANTHER" id="PTHR15491">
    <property type="match status" value="1"/>
</dbReference>
<feature type="compositionally biased region" description="Acidic residues" evidence="1">
    <location>
        <begin position="490"/>
        <end position="500"/>
    </location>
</feature>
<dbReference type="PANTHER" id="PTHR15491:SF18">
    <property type="entry name" value="CIZ1 ZINC FINGER PROTEIN, ISOFORM A"/>
    <property type="match status" value="1"/>
</dbReference>
<evidence type="ECO:0000313" key="2">
    <source>
        <dbReference type="EMBL" id="KAG8229630.1"/>
    </source>
</evidence>
<dbReference type="Proteomes" id="UP000792457">
    <property type="component" value="Unassembled WGS sequence"/>
</dbReference>
<dbReference type="AlphaFoldDB" id="A0A8K0K764"/>
<feature type="non-terminal residue" evidence="2">
    <location>
        <position position="1"/>
    </location>
</feature>
<dbReference type="OrthoDB" id="6354489at2759"/>
<comment type="caution">
    <text evidence="2">The sequence shown here is derived from an EMBL/GenBank/DDBJ whole genome shotgun (WGS) entry which is preliminary data.</text>
</comment>
<feature type="compositionally biased region" description="Basic and acidic residues" evidence="1">
    <location>
        <begin position="240"/>
        <end position="272"/>
    </location>
</feature>
<feature type="region of interest" description="Disordered" evidence="1">
    <location>
        <begin position="1"/>
        <end position="133"/>
    </location>
</feature>
<evidence type="ECO:0000256" key="1">
    <source>
        <dbReference type="SAM" id="MobiDB-lite"/>
    </source>
</evidence>
<feature type="compositionally biased region" description="Basic and acidic residues" evidence="1">
    <location>
        <begin position="61"/>
        <end position="119"/>
    </location>
</feature>
<protein>
    <submittedName>
        <fullName evidence="2">Uncharacterized protein</fullName>
    </submittedName>
</protein>
<feature type="compositionally biased region" description="Basic and acidic residues" evidence="1">
    <location>
        <begin position="280"/>
        <end position="293"/>
    </location>
</feature>
<accession>A0A8K0K764</accession>